<feature type="domain" description="Elongation factor G-binding protein N-terminal" evidence="1">
    <location>
        <begin position="4"/>
        <end position="86"/>
    </location>
</feature>
<dbReference type="Gene3D" id="1.20.1280.250">
    <property type="match status" value="1"/>
</dbReference>
<dbReference type="InterPro" id="IPR032330">
    <property type="entry name" value="EF-G-binding_C"/>
</dbReference>
<dbReference type="Proteomes" id="UP000198618">
    <property type="component" value="Unassembled WGS sequence"/>
</dbReference>
<dbReference type="Pfam" id="PF16571">
    <property type="entry name" value="FBP_C"/>
    <property type="match status" value="1"/>
</dbReference>
<evidence type="ECO:0000259" key="1">
    <source>
        <dbReference type="Pfam" id="PF07299"/>
    </source>
</evidence>
<sequence>MEPFIRPDQYNFIENQVQNIASGYATVKDEGVLNAVKSLATERVLDVITNLTSEQQHLLQQVEKVDDKEKAEGFLAQLKPYVIPFQITEQAIHKLFPKVKKLKVPPLETIDWQSISYLSWVDPGSNKRFMVLRKDNKLKGIQGSFKPAIQEGICTICNSHEEVGLFLAKEKGKVQGTYTKRGNYICVDSQTCNNNMKSLDKLHEFVERIKG</sequence>
<proteinExistence type="predicted"/>
<dbReference type="AlphaFoldDB" id="A0A1I0ENC2"/>
<dbReference type="EMBL" id="FOHE01000012">
    <property type="protein sequence ID" value="SET46757.1"/>
    <property type="molecule type" value="Genomic_DNA"/>
</dbReference>
<dbReference type="InterPro" id="IPR038344">
    <property type="entry name" value="EF-G_N_sf"/>
</dbReference>
<evidence type="ECO:0000259" key="2">
    <source>
        <dbReference type="Pfam" id="PF16571"/>
    </source>
</evidence>
<accession>A0A1I0ENC2</accession>
<name>A0A1I0ENC2_9BACI</name>
<dbReference type="RefSeq" id="WP_090870600.1">
    <property type="nucleotide sequence ID" value="NZ_FOHE01000012.1"/>
</dbReference>
<keyword evidence="3" id="KW-0479">Metal-binding</keyword>
<dbReference type="CDD" id="cd16342">
    <property type="entry name" value="FusC_FusB"/>
    <property type="match status" value="1"/>
</dbReference>
<keyword evidence="4" id="KW-1185">Reference proteome</keyword>
<keyword evidence="3" id="KW-0862">Zinc</keyword>
<reference evidence="3 4" key="1">
    <citation type="submission" date="2016-10" db="EMBL/GenBank/DDBJ databases">
        <authorList>
            <person name="de Groot N.N."/>
        </authorList>
    </citation>
    <scope>NUCLEOTIDE SEQUENCE [LARGE SCALE GENOMIC DNA]</scope>
    <source>
        <strain evidence="3 4">IBRC-M 10780</strain>
    </source>
</reference>
<dbReference type="OrthoDB" id="1891078at2"/>
<organism evidence="3 4">
    <name type="scientific">Oceanobacillus limi</name>
    <dbReference type="NCBI Taxonomy" id="930131"/>
    <lineage>
        <taxon>Bacteria</taxon>
        <taxon>Bacillati</taxon>
        <taxon>Bacillota</taxon>
        <taxon>Bacilli</taxon>
        <taxon>Bacillales</taxon>
        <taxon>Bacillaceae</taxon>
        <taxon>Oceanobacillus</taxon>
    </lineage>
</organism>
<evidence type="ECO:0000313" key="4">
    <source>
        <dbReference type="Proteomes" id="UP000198618"/>
    </source>
</evidence>
<protein>
    <submittedName>
        <fullName evidence="3">FBP C-terminal treble-clef zinc-finger</fullName>
    </submittedName>
</protein>
<dbReference type="STRING" id="930131.SAMN05216389_1127"/>
<feature type="domain" description="Elongation factor G-binding protein C-terminal treble-clef zinc-finger" evidence="2">
    <location>
        <begin position="99"/>
        <end position="200"/>
    </location>
</feature>
<gene>
    <name evidence="3" type="ORF">SAMN05216389_1127</name>
</gene>
<dbReference type="InterPro" id="IPR010841">
    <property type="entry name" value="EF-G-binding_N"/>
</dbReference>
<dbReference type="Pfam" id="PF07299">
    <property type="entry name" value="EF-G-binding_N"/>
    <property type="match status" value="1"/>
</dbReference>
<dbReference type="GO" id="GO:0008270">
    <property type="term" value="F:zinc ion binding"/>
    <property type="evidence" value="ECO:0007669"/>
    <property type="project" value="UniProtKB-KW"/>
</dbReference>
<evidence type="ECO:0000313" key="3">
    <source>
        <dbReference type="EMBL" id="SET46757.1"/>
    </source>
</evidence>
<keyword evidence="3" id="KW-0863">Zinc-finger</keyword>